<dbReference type="Proteomes" id="UP000736583">
    <property type="component" value="Unassembled WGS sequence"/>
</dbReference>
<dbReference type="RefSeq" id="WP_216457382.1">
    <property type="nucleotide sequence ID" value="NZ_JAHLQL010000004.1"/>
</dbReference>
<name>A0ABS6F507_9CLOT</name>
<keyword evidence="2" id="KW-1185">Reference proteome</keyword>
<proteinExistence type="predicted"/>
<protein>
    <submittedName>
        <fullName evidence="1">Uncharacterized protein</fullName>
    </submittedName>
</protein>
<evidence type="ECO:0000313" key="2">
    <source>
        <dbReference type="Proteomes" id="UP000736583"/>
    </source>
</evidence>
<sequence length="103" mass="12408">MKASRKHEEKIEKQFDSFCKKVLRNYARDIYLEKSRKYRGLISIDLLNYNDMNKFTFTENYDVDNIHISLGSLNYKVDNEIIGNAIDIFSETEKKLLYYNFFK</sequence>
<organism evidence="1 2">
    <name type="scientific">Clostridium simiarum</name>
    <dbReference type="NCBI Taxonomy" id="2841506"/>
    <lineage>
        <taxon>Bacteria</taxon>
        <taxon>Bacillati</taxon>
        <taxon>Bacillota</taxon>
        <taxon>Clostridia</taxon>
        <taxon>Eubacteriales</taxon>
        <taxon>Clostridiaceae</taxon>
        <taxon>Clostridium</taxon>
    </lineage>
</organism>
<comment type="caution">
    <text evidence="1">The sequence shown here is derived from an EMBL/GenBank/DDBJ whole genome shotgun (WGS) entry which is preliminary data.</text>
</comment>
<accession>A0ABS6F507</accession>
<dbReference type="EMBL" id="JAHLQL010000004">
    <property type="protein sequence ID" value="MBU5592627.1"/>
    <property type="molecule type" value="Genomic_DNA"/>
</dbReference>
<gene>
    <name evidence="1" type="ORF">KQI89_12755</name>
</gene>
<evidence type="ECO:0000313" key="1">
    <source>
        <dbReference type="EMBL" id="MBU5592627.1"/>
    </source>
</evidence>
<reference evidence="1 2" key="1">
    <citation type="submission" date="2021-06" db="EMBL/GenBank/DDBJ databases">
        <authorList>
            <person name="Sun Q."/>
            <person name="Li D."/>
        </authorList>
    </citation>
    <scope>NUCLEOTIDE SEQUENCE [LARGE SCALE GENOMIC DNA]</scope>
    <source>
        <strain evidence="1 2">MSJ-4</strain>
    </source>
</reference>